<dbReference type="KEGG" id="thyd:TTHT_0025"/>
<feature type="transmembrane region" description="Helical" evidence="4">
    <location>
        <begin position="168"/>
        <end position="199"/>
    </location>
</feature>
<keyword evidence="6" id="KW-1185">Reference proteome</keyword>
<keyword evidence="1" id="KW-0677">Repeat</keyword>
<keyword evidence="2 3" id="KW-0802">TPR repeat</keyword>
<dbReference type="InterPro" id="IPR011990">
    <property type="entry name" value="TPR-like_helical_dom_sf"/>
</dbReference>
<feature type="transmembrane region" description="Helical" evidence="4">
    <location>
        <begin position="117"/>
        <end position="139"/>
    </location>
</feature>
<dbReference type="PANTHER" id="PTHR44227:SF3">
    <property type="entry name" value="PROTEIN O-MANNOSYL-TRANSFERASE TMTC4"/>
    <property type="match status" value="1"/>
</dbReference>
<dbReference type="EMBL" id="AP017470">
    <property type="protein sequence ID" value="BBB31679.1"/>
    <property type="molecule type" value="Genomic_DNA"/>
</dbReference>
<reference evidence="5 6" key="1">
    <citation type="journal article" date="2012" name="Extremophiles">
        <title>Thermotomaculum hydrothermale gen. nov., sp. nov., a novel heterotrophic thermophile within the phylum Acidobacteria from a deep-sea hydrothermal vent chimney in the Southern Okinawa Trough.</title>
        <authorList>
            <person name="Izumi H."/>
            <person name="Nunoura T."/>
            <person name="Miyazaki M."/>
            <person name="Mino S."/>
            <person name="Toki T."/>
            <person name="Takai K."/>
            <person name="Sako Y."/>
            <person name="Sawabe T."/>
            <person name="Nakagawa S."/>
        </authorList>
    </citation>
    <scope>NUCLEOTIDE SEQUENCE [LARGE SCALE GENOMIC DNA]</scope>
    <source>
        <strain evidence="5 6">AC55</strain>
    </source>
</reference>
<dbReference type="Proteomes" id="UP000595564">
    <property type="component" value="Chromosome"/>
</dbReference>
<dbReference type="AlphaFoldDB" id="A0A7R6SXD9"/>
<feature type="transmembrane region" description="Helical" evidence="4">
    <location>
        <begin position="251"/>
        <end position="270"/>
    </location>
</feature>
<dbReference type="InterPro" id="IPR002885">
    <property type="entry name" value="PPR_rpt"/>
</dbReference>
<dbReference type="Gene3D" id="1.25.40.10">
    <property type="entry name" value="Tetratricopeptide repeat domain"/>
    <property type="match status" value="2"/>
</dbReference>
<dbReference type="PROSITE" id="PS50005">
    <property type="entry name" value="TPR"/>
    <property type="match status" value="1"/>
</dbReference>
<accession>A0A7R6SXD9</accession>
<keyword evidence="4" id="KW-0812">Transmembrane</keyword>
<sequence length="656" mass="77802">MKKKYFLFAFVLLILVFFGFWDVIQNPQVYYDDINNIFNLTIASKTFNLETIKKVLIFHFGGFRPVSYFSFYLNYLFWGRGTENLFPFIITNVIIHFFNSLLVFFVSMKLTKDNYRISFFVSILWALSPVNSLAVDYIVQRMTELMFFFGMLSFYCFLKYLEKRKKAFLLLTAVFFVLSVLSKENGVLFLPLFFVYLVWFDFLKIDIKKLYLLFILLYVLFLVFAANYFYPQAIVRGFTPWERFLTESRILLFYLKTLLLPLPSDIFLYVDFSVSRNLFHPFSTFVSSLLLILLFFASLYLYKKDRLISFGILGFFIFHSIEASTIPLYIAFLHRNYAPSFFLYFAMVSFFFKYVRRDFFRYTVLFSIACVFVFVLKIHNSSYSSPFYYLSQNYKSFPNNKDLCAALGIRYSKTGQYKKALDLYIKSFKPDKLENRIELVLGAFFNMGCYQCVINMRGLVKGAVIYQIIGKSYKKMNKFNKAEQYFKESLKIEFSKNTLFSYLDLLAKQGRFKDILVLINRYEKKIGQFELTYMYKINSYIELGEFEKAKPLFDKLTSKKVYLWLKGKYFLRKGKISEAIETLNKIEIKVLSPPNVFIQLQKVLLLSDAYEKAGEYDKALNLLKDYSKKGFFKDIIEKQIETIKRDREKNGKALPE</sequence>
<evidence type="ECO:0000256" key="4">
    <source>
        <dbReference type="SAM" id="Phobius"/>
    </source>
</evidence>
<keyword evidence="4" id="KW-1133">Transmembrane helix</keyword>
<protein>
    <recommendedName>
        <fullName evidence="7">Tetratricopeptide repeat protein</fullName>
    </recommendedName>
</protein>
<feature type="repeat" description="TPR" evidence="3">
    <location>
        <begin position="463"/>
        <end position="496"/>
    </location>
</feature>
<dbReference type="InterPro" id="IPR019734">
    <property type="entry name" value="TPR_rpt"/>
</dbReference>
<evidence type="ECO:0008006" key="7">
    <source>
        <dbReference type="Google" id="ProtNLM"/>
    </source>
</evidence>
<evidence type="ECO:0000313" key="5">
    <source>
        <dbReference type="EMBL" id="BBB31679.1"/>
    </source>
</evidence>
<dbReference type="InterPro" id="IPR052346">
    <property type="entry name" value="O-mannosyl-transferase_TMTC"/>
</dbReference>
<feature type="transmembrane region" description="Helical" evidence="4">
    <location>
        <begin position="307"/>
        <end position="330"/>
    </location>
</feature>
<keyword evidence="4" id="KW-0472">Membrane</keyword>
<evidence type="ECO:0000256" key="3">
    <source>
        <dbReference type="PROSITE-ProRule" id="PRU00339"/>
    </source>
</evidence>
<gene>
    <name evidence="5" type="ORF">TTHT_0025</name>
</gene>
<proteinExistence type="predicted"/>
<feature type="transmembrane region" description="Helical" evidence="4">
    <location>
        <begin position="55"/>
        <end position="73"/>
    </location>
</feature>
<name>A0A7R6SXD9_9BACT</name>
<evidence type="ECO:0000256" key="1">
    <source>
        <dbReference type="ARBA" id="ARBA00022737"/>
    </source>
</evidence>
<dbReference type="SUPFAM" id="SSF48452">
    <property type="entry name" value="TPR-like"/>
    <property type="match status" value="1"/>
</dbReference>
<organism evidence="5 6">
    <name type="scientific">Thermotomaculum hydrothermale</name>
    <dbReference type="NCBI Taxonomy" id="981385"/>
    <lineage>
        <taxon>Bacteria</taxon>
        <taxon>Pseudomonadati</taxon>
        <taxon>Acidobacteriota</taxon>
        <taxon>Holophagae</taxon>
        <taxon>Thermotomaculales</taxon>
        <taxon>Thermotomaculaceae</taxon>
        <taxon>Thermotomaculum</taxon>
    </lineage>
</organism>
<feature type="transmembrane region" description="Helical" evidence="4">
    <location>
        <begin position="211"/>
        <end position="230"/>
    </location>
</feature>
<dbReference type="RefSeq" id="WP_201328010.1">
    <property type="nucleotide sequence ID" value="NZ_AP017470.1"/>
</dbReference>
<dbReference type="Pfam" id="PF01535">
    <property type="entry name" value="PPR"/>
    <property type="match status" value="1"/>
</dbReference>
<feature type="transmembrane region" description="Helical" evidence="4">
    <location>
        <begin position="359"/>
        <end position="376"/>
    </location>
</feature>
<evidence type="ECO:0000256" key="2">
    <source>
        <dbReference type="ARBA" id="ARBA00022803"/>
    </source>
</evidence>
<feature type="transmembrane region" description="Helical" evidence="4">
    <location>
        <begin position="85"/>
        <end position="105"/>
    </location>
</feature>
<feature type="transmembrane region" description="Helical" evidence="4">
    <location>
        <begin position="336"/>
        <end position="352"/>
    </location>
</feature>
<dbReference type="PANTHER" id="PTHR44227">
    <property type="match status" value="1"/>
</dbReference>
<feature type="transmembrane region" description="Helical" evidence="4">
    <location>
        <begin position="282"/>
        <end position="302"/>
    </location>
</feature>
<evidence type="ECO:0000313" key="6">
    <source>
        <dbReference type="Proteomes" id="UP000595564"/>
    </source>
</evidence>
<feature type="transmembrane region" description="Helical" evidence="4">
    <location>
        <begin position="6"/>
        <end position="24"/>
    </location>
</feature>
<dbReference type="Pfam" id="PF13181">
    <property type="entry name" value="TPR_8"/>
    <property type="match status" value="1"/>
</dbReference>